<dbReference type="PROSITE" id="PS50943">
    <property type="entry name" value="HTH_CROC1"/>
    <property type="match status" value="1"/>
</dbReference>
<dbReference type="Gene3D" id="2.10.109.10">
    <property type="entry name" value="Umud Fragment, subunit A"/>
    <property type="match status" value="1"/>
</dbReference>
<keyword evidence="6" id="KW-1185">Reference proteome</keyword>
<dbReference type="EMBL" id="CP029389">
    <property type="protein sequence ID" value="AWL27174.1"/>
    <property type="molecule type" value="Genomic_DNA"/>
</dbReference>
<dbReference type="RefSeq" id="WP_081406126.1">
    <property type="nucleotide sequence ID" value="NZ_CP029389.2"/>
</dbReference>
<keyword evidence="5" id="KW-0614">Plasmid</keyword>
<dbReference type="SUPFAM" id="SSF47413">
    <property type="entry name" value="lambda repressor-like DNA-binding domains"/>
    <property type="match status" value="1"/>
</dbReference>
<protein>
    <submittedName>
        <fullName evidence="5">Helix-turn-helix domain-containing protein</fullName>
    </submittedName>
</protein>
<dbReference type="InterPro" id="IPR001387">
    <property type="entry name" value="Cro/C1-type_HTH"/>
</dbReference>
<sequence>MNIEAFMTNQNNIIDDKSPLTFDIDDLPNTTGDRLQLVLKKQNIQQHELAEMLGTKQSTISKICGNITKNSKYLPDIANVLNIDINWLIHGKSKNSENNWQSGLHQQKNKFILIGMHGDKDSTSEESPDMNPNKENKLMFDNDLIPEGKTADDIEFFIVKDTAMDKVANVNARVTYDKTDTSVISGKLYAIQFGELAQLRYLFLMPNKRVRIGAEDKENYPDEVVDLDQDDFKILGKIITITNIVN</sequence>
<evidence type="ECO:0000256" key="2">
    <source>
        <dbReference type="ARBA" id="ARBA00023125"/>
    </source>
</evidence>
<evidence type="ECO:0000313" key="6">
    <source>
        <dbReference type="Proteomes" id="UP000245977"/>
    </source>
</evidence>
<keyword evidence="3" id="KW-0804">Transcription</keyword>
<dbReference type="Gene3D" id="1.10.260.40">
    <property type="entry name" value="lambda repressor-like DNA-binding domains"/>
    <property type="match status" value="1"/>
</dbReference>
<evidence type="ECO:0000256" key="1">
    <source>
        <dbReference type="ARBA" id="ARBA00023015"/>
    </source>
</evidence>
<dbReference type="STRING" id="1871111.GCA_001704615_00876"/>
<dbReference type="SUPFAM" id="SSF51306">
    <property type="entry name" value="LexA/Signal peptidase"/>
    <property type="match status" value="1"/>
</dbReference>
<dbReference type="GO" id="GO:0003677">
    <property type="term" value="F:DNA binding"/>
    <property type="evidence" value="ECO:0007669"/>
    <property type="project" value="UniProtKB-KW"/>
</dbReference>
<evidence type="ECO:0000313" key="5">
    <source>
        <dbReference type="EMBL" id="AWL27174.1"/>
    </source>
</evidence>
<dbReference type="OrthoDB" id="9791537at2"/>
<dbReference type="Proteomes" id="UP000245977">
    <property type="component" value="Plasmid p1_010030"/>
</dbReference>
<dbReference type="AlphaFoldDB" id="A0A2S2F875"/>
<dbReference type="InterPro" id="IPR010982">
    <property type="entry name" value="Lambda_DNA-bd_dom_sf"/>
</dbReference>
<evidence type="ECO:0000259" key="4">
    <source>
        <dbReference type="PROSITE" id="PS50943"/>
    </source>
</evidence>
<evidence type="ECO:0000256" key="3">
    <source>
        <dbReference type="ARBA" id="ARBA00023163"/>
    </source>
</evidence>
<gene>
    <name evidence="5" type="ORF">DJ533_00380</name>
</gene>
<dbReference type="PANTHER" id="PTHR40661">
    <property type="match status" value="1"/>
</dbReference>
<name>A0A2S2F875_9GAMM</name>
<accession>A0A2S2F875</accession>
<feature type="domain" description="HTH cro/C1-type" evidence="4">
    <location>
        <begin position="35"/>
        <end position="88"/>
    </location>
</feature>
<dbReference type="SMART" id="SM00530">
    <property type="entry name" value="HTH_XRE"/>
    <property type="match status" value="1"/>
</dbReference>
<dbReference type="CDD" id="cd00093">
    <property type="entry name" value="HTH_XRE"/>
    <property type="match status" value="1"/>
</dbReference>
<keyword evidence="2" id="KW-0238">DNA-binding</keyword>
<geneLocation type="plasmid" evidence="5 6">
    <name>p1_010030</name>
</geneLocation>
<dbReference type="KEGG" id="adv:DJ533_00380"/>
<dbReference type="Pfam" id="PF12844">
    <property type="entry name" value="HTH_19"/>
    <property type="match status" value="1"/>
</dbReference>
<dbReference type="InterPro" id="IPR036286">
    <property type="entry name" value="LexA/Signal_pep-like_sf"/>
</dbReference>
<reference evidence="5" key="1">
    <citation type="submission" date="2019-08" db="EMBL/GenBank/DDBJ databases">
        <title>The complete genome of Acinetobacter defluvii strain WCHAD010030.</title>
        <authorList>
            <person name="Hu Y."/>
            <person name="Qin J."/>
            <person name="Feng Y."/>
            <person name="Zong Z."/>
        </authorList>
    </citation>
    <scope>NUCLEOTIDE SEQUENCE</scope>
    <source>
        <strain evidence="5">WCHA30</strain>
        <plasmid evidence="5">p1_010030</plasmid>
    </source>
</reference>
<dbReference type="PANTHER" id="PTHR40661:SF3">
    <property type="entry name" value="FELS-1 PROPHAGE TRANSCRIPTIONAL REGULATOR"/>
    <property type="match status" value="1"/>
</dbReference>
<proteinExistence type="predicted"/>
<keyword evidence="1" id="KW-0805">Transcription regulation</keyword>
<organism evidence="5 6">
    <name type="scientific">Acinetobacter defluvii</name>
    <dbReference type="NCBI Taxonomy" id="1871111"/>
    <lineage>
        <taxon>Bacteria</taxon>
        <taxon>Pseudomonadati</taxon>
        <taxon>Pseudomonadota</taxon>
        <taxon>Gammaproteobacteria</taxon>
        <taxon>Moraxellales</taxon>
        <taxon>Moraxellaceae</taxon>
        <taxon>Acinetobacter</taxon>
    </lineage>
</organism>